<name>A0A3M7QSR7_BRAPC</name>
<proteinExistence type="predicted"/>
<protein>
    <submittedName>
        <fullName evidence="2">Uncharacterized protein</fullName>
    </submittedName>
</protein>
<keyword evidence="3" id="KW-1185">Reference proteome</keyword>
<dbReference type="EMBL" id="REGN01005225">
    <property type="protein sequence ID" value="RNA14259.1"/>
    <property type="molecule type" value="Genomic_DNA"/>
</dbReference>
<feature type="transmembrane region" description="Helical" evidence="1">
    <location>
        <begin position="71"/>
        <end position="93"/>
    </location>
</feature>
<evidence type="ECO:0000313" key="3">
    <source>
        <dbReference type="Proteomes" id="UP000276133"/>
    </source>
</evidence>
<comment type="caution">
    <text evidence="2">The sequence shown here is derived from an EMBL/GenBank/DDBJ whole genome shotgun (WGS) entry which is preliminary data.</text>
</comment>
<reference evidence="2 3" key="1">
    <citation type="journal article" date="2018" name="Sci. Rep.">
        <title>Genomic signatures of local adaptation to the degree of environmental predictability in rotifers.</title>
        <authorList>
            <person name="Franch-Gras L."/>
            <person name="Hahn C."/>
            <person name="Garcia-Roger E.M."/>
            <person name="Carmona M.J."/>
            <person name="Serra M."/>
            <person name="Gomez A."/>
        </authorList>
    </citation>
    <scope>NUCLEOTIDE SEQUENCE [LARGE SCALE GENOMIC DNA]</scope>
    <source>
        <strain evidence="2">HYR1</strain>
    </source>
</reference>
<keyword evidence="1" id="KW-1133">Transmembrane helix</keyword>
<organism evidence="2 3">
    <name type="scientific">Brachionus plicatilis</name>
    <name type="common">Marine rotifer</name>
    <name type="synonym">Brachionus muelleri</name>
    <dbReference type="NCBI Taxonomy" id="10195"/>
    <lineage>
        <taxon>Eukaryota</taxon>
        <taxon>Metazoa</taxon>
        <taxon>Spiralia</taxon>
        <taxon>Gnathifera</taxon>
        <taxon>Rotifera</taxon>
        <taxon>Eurotatoria</taxon>
        <taxon>Monogononta</taxon>
        <taxon>Pseudotrocha</taxon>
        <taxon>Ploima</taxon>
        <taxon>Brachionidae</taxon>
        <taxon>Brachionus</taxon>
    </lineage>
</organism>
<sequence length="130" mass="15264">MLRKFHLIPSHLIKIQDRQLSFFELFPLIFREFMRNNFCKCSENFKQGQEFERQQKDYSSMAFDFQFKKKYLNYLIYLAIIVCLSCLLDGGSASETRSERGHCDMALINIGTLLLFMAAEYGSTRAYALV</sequence>
<keyword evidence="1" id="KW-0472">Membrane</keyword>
<evidence type="ECO:0000256" key="1">
    <source>
        <dbReference type="SAM" id="Phobius"/>
    </source>
</evidence>
<keyword evidence="1" id="KW-0812">Transmembrane</keyword>
<feature type="transmembrane region" description="Helical" evidence="1">
    <location>
        <begin position="105"/>
        <end position="122"/>
    </location>
</feature>
<dbReference type="Proteomes" id="UP000276133">
    <property type="component" value="Unassembled WGS sequence"/>
</dbReference>
<dbReference type="AlphaFoldDB" id="A0A3M7QSR7"/>
<evidence type="ECO:0000313" key="2">
    <source>
        <dbReference type="EMBL" id="RNA14259.1"/>
    </source>
</evidence>
<accession>A0A3M7QSR7</accession>
<gene>
    <name evidence="2" type="ORF">BpHYR1_045629</name>
</gene>